<proteinExistence type="predicted"/>
<keyword evidence="2" id="KW-0238">DNA-binding</keyword>
<dbReference type="STRING" id="796943.HMPREF9625_00676"/>
<organism evidence="5 6">
    <name type="scientific">Oribacterium parvum ACB1</name>
    <dbReference type="NCBI Taxonomy" id="796943"/>
    <lineage>
        <taxon>Bacteria</taxon>
        <taxon>Bacillati</taxon>
        <taxon>Bacillota</taxon>
        <taxon>Clostridia</taxon>
        <taxon>Lachnospirales</taxon>
        <taxon>Lachnospiraceae</taxon>
        <taxon>Oribacterium</taxon>
    </lineage>
</organism>
<dbReference type="PROSITE" id="PS00041">
    <property type="entry name" value="HTH_ARAC_FAMILY_1"/>
    <property type="match status" value="1"/>
</dbReference>
<dbReference type="SMART" id="SM00342">
    <property type="entry name" value="HTH_ARAC"/>
    <property type="match status" value="2"/>
</dbReference>
<dbReference type="InterPro" id="IPR009057">
    <property type="entry name" value="Homeodomain-like_sf"/>
</dbReference>
<evidence type="ECO:0000259" key="4">
    <source>
        <dbReference type="PROSITE" id="PS01124"/>
    </source>
</evidence>
<dbReference type="PROSITE" id="PS01124">
    <property type="entry name" value="HTH_ARAC_FAMILY_2"/>
    <property type="match status" value="2"/>
</dbReference>
<feature type="domain" description="HTH araC/xylS-type" evidence="4">
    <location>
        <begin position="194"/>
        <end position="292"/>
    </location>
</feature>
<sequence length="430" mass="49300">MNKKAVIQESWTSDINPISLCAFDYEAIEKPTKALMHQAARFMYFNKGIGKIKIDGVEYDIRPHTLCAITPWRVTDIIDVRDTLHLSLIVYDYQFLNTVLKFTPGLEEESVSLLNFLLSHPVIYLDKEQSSRIDYIMSSLQGELGVDSAVLSQRNKPITFLYTLVKIIELMVEYRRCFQAREEMGKKSSNGLQNSILSYIYFHSAEHLTLEKVADVFYISESSLSKKLNDLTGTSFTKLLNDIRIEKASDYLIYTGLTLEEIAEILGFTDASHLSRHFVDKIGLTPHKYRKTYGKEGVSYSSSEKNVALEVTDYLYRNFEIEKLHAGNVAEKYDITLSELNRSLLYYTGMNFSTLLNFIRINKASEMLVSSSYSILDISVSVGYSNIKTFNLNFYKFKGMTPTEFRESITLQRMDGGEKHYKNKGKEKGL</sequence>
<dbReference type="GO" id="GO:0043565">
    <property type="term" value="F:sequence-specific DNA binding"/>
    <property type="evidence" value="ECO:0007669"/>
    <property type="project" value="InterPro"/>
</dbReference>
<name>G9WMU3_9FIRM</name>
<evidence type="ECO:0000256" key="3">
    <source>
        <dbReference type="ARBA" id="ARBA00023163"/>
    </source>
</evidence>
<dbReference type="GO" id="GO:0003700">
    <property type="term" value="F:DNA-binding transcription factor activity"/>
    <property type="evidence" value="ECO:0007669"/>
    <property type="project" value="InterPro"/>
</dbReference>
<evidence type="ECO:0000256" key="2">
    <source>
        <dbReference type="ARBA" id="ARBA00023125"/>
    </source>
</evidence>
<dbReference type="PANTHER" id="PTHR43280:SF28">
    <property type="entry name" value="HTH-TYPE TRANSCRIPTIONAL ACTIVATOR RHAS"/>
    <property type="match status" value="1"/>
</dbReference>
<dbReference type="Proteomes" id="UP000018461">
    <property type="component" value="Unassembled WGS sequence"/>
</dbReference>
<keyword evidence="6" id="KW-1185">Reference proteome</keyword>
<reference evidence="5" key="1">
    <citation type="submission" date="2011-08" db="EMBL/GenBank/DDBJ databases">
        <authorList>
            <consortium name="The Broad Institute Genome Sequencing Platform"/>
            <person name="Earl A."/>
            <person name="Ward D."/>
            <person name="Feldgarden M."/>
            <person name="Gevers D."/>
            <person name="Sizova M."/>
            <person name="Hazen A."/>
            <person name="Epstein S."/>
            <person name="Young S.K."/>
            <person name="Zeng Q."/>
            <person name="Gargeya S."/>
            <person name="Fitzgerald M."/>
            <person name="Haas B."/>
            <person name="Abouelleil A."/>
            <person name="Alvarado L."/>
            <person name="Arachchi H.M."/>
            <person name="Berlin A."/>
            <person name="Brown A."/>
            <person name="Chapman S.B."/>
            <person name="Chen Z."/>
            <person name="Dunbar C."/>
            <person name="Freedman E."/>
            <person name="Gearin G."/>
            <person name="Gellesch M."/>
            <person name="Goldberg J."/>
            <person name="Griggs A."/>
            <person name="Gujja S."/>
            <person name="Heiman D."/>
            <person name="Howarth C."/>
            <person name="Larson L."/>
            <person name="Lui A."/>
            <person name="MacDonald P.J.P."/>
            <person name="Montmayeur A."/>
            <person name="Murphy C."/>
            <person name="Neiman D."/>
            <person name="Pearson M."/>
            <person name="Priest M."/>
            <person name="Roberts A."/>
            <person name="Saif S."/>
            <person name="Shea T."/>
            <person name="Shenoy N."/>
            <person name="Sisk P."/>
            <person name="Stolte C."/>
            <person name="Sykes S."/>
            <person name="Wortman J."/>
            <person name="Nusbaum C."/>
            <person name="Birren B."/>
        </authorList>
    </citation>
    <scope>NUCLEOTIDE SEQUENCE</scope>
    <source>
        <strain evidence="5">ACB1</strain>
    </source>
</reference>
<dbReference type="AlphaFoldDB" id="G9WMU3"/>
<dbReference type="InterPro" id="IPR018060">
    <property type="entry name" value="HTH_AraC"/>
</dbReference>
<dbReference type="Pfam" id="PF12833">
    <property type="entry name" value="HTH_18"/>
    <property type="match status" value="2"/>
</dbReference>
<dbReference type="EMBL" id="AFZC02000003">
    <property type="protein sequence ID" value="EHL11846.1"/>
    <property type="molecule type" value="Genomic_DNA"/>
</dbReference>
<accession>G9WMU3</accession>
<evidence type="ECO:0000313" key="5">
    <source>
        <dbReference type="EMBL" id="EHL11846.1"/>
    </source>
</evidence>
<evidence type="ECO:0000256" key="1">
    <source>
        <dbReference type="ARBA" id="ARBA00023015"/>
    </source>
</evidence>
<keyword evidence="1" id="KW-0805">Transcription regulation</keyword>
<dbReference type="PATRIC" id="fig|796943.3.peg.1074"/>
<reference evidence="5" key="2">
    <citation type="submission" date="2013-03" db="EMBL/GenBank/DDBJ databases">
        <title>The Genome Sequence of Oribacterium sp. ACB1.</title>
        <authorList>
            <consortium name="The Broad Institute Genomics Platform"/>
            <consortium name="The Broad Institute Genome Sequencing Center for Infectious Disease"/>
            <person name="Earl A."/>
            <person name="Ward D."/>
            <person name="Feldgarden M."/>
            <person name="Gevers D."/>
            <person name="Sizova M."/>
            <person name="Hazen A."/>
            <person name="Epstein S."/>
            <person name="Walker B."/>
            <person name="Young S."/>
            <person name="Zeng Q."/>
            <person name="Gargeya S."/>
            <person name="Fitzgerald M."/>
            <person name="Haas B."/>
            <person name="Abouelleil A."/>
            <person name="Allen A.W."/>
            <person name="Alvarado L."/>
            <person name="Arachchi H.M."/>
            <person name="Berlin A.M."/>
            <person name="Chapman S.B."/>
            <person name="Gainer-Dewar J."/>
            <person name="Goldberg J."/>
            <person name="Griggs A."/>
            <person name="Gujja S."/>
            <person name="Hansen M."/>
            <person name="Howarth C."/>
            <person name="Imamovic A."/>
            <person name="Ireland A."/>
            <person name="Larimer J."/>
            <person name="McCowan C."/>
            <person name="Murphy C."/>
            <person name="Pearson M."/>
            <person name="Poon T.W."/>
            <person name="Priest M."/>
            <person name="Roberts A."/>
            <person name="Saif S."/>
            <person name="Shea T."/>
            <person name="Sisk P."/>
            <person name="Sykes S."/>
            <person name="Wortman J."/>
            <person name="Nusbaum C."/>
            <person name="Birren B."/>
        </authorList>
    </citation>
    <scope>NUCLEOTIDE SEQUENCE [LARGE SCALE GENOMIC DNA]</scope>
    <source>
        <strain evidence="5">ACB1</strain>
    </source>
</reference>
<dbReference type="SUPFAM" id="SSF46689">
    <property type="entry name" value="Homeodomain-like"/>
    <property type="match status" value="2"/>
</dbReference>
<keyword evidence="3" id="KW-0804">Transcription</keyword>
<feature type="domain" description="HTH araC/xylS-type" evidence="4">
    <location>
        <begin position="309"/>
        <end position="408"/>
    </location>
</feature>
<comment type="caution">
    <text evidence="5">The sequence shown here is derived from an EMBL/GenBank/DDBJ whole genome shotgun (WGS) entry which is preliminary data.</text>
</comment>
<gene>
    <name evidence="5" type="ORF">HMPREF9625_00676</name>
</gene>
<dbReference type="HOGENOM" id="CLU_038564_1_0_9"/>
<dbReference type="PANTHER" id="PTHR43280">
    <property type="entry name" value="ARAC-FAMILY TRANSCRIPTIONAL REGULATOR"/>
    <property type="match status" value="1"/>
</dbReference>
<dbReference type="Gene3D" id="1.10.10.60">
    <property type="entry name" value="Homeodomain-like"/>
    <property type="match status" value="3"/>
</dbReference>
<dbReference type="RefSeq" id="WP_009534537.1">
    <property type="nucleotide sequence ID" value="NZ_KE148312.1"/>
</dbReference>
<dbReference type="InterPro" id="IPR018062">
    <property type="entry name" value="HTH_AraC-typ_CS"/>
</dbReference>
<protein>
    <recommendedName>
        <fullName evidence="4">HTH araC/xylS-type domain-containing protein</fullName>
    </recommendedName>
</protein>
<evidence type="ECO:0000313" key="6">
    <source>
        <dbReference type="Proteomes" id="UP000018461"/>
    </source>
</evidence>